<keyword evidence="2" id="KW-0472">Membrane</keyword>
<dbReference type="RefSeq" id="WP_183351110.1">
    <property type="nucleotide sequence ID" value="NZ_JACHEO010000011.1"/>
</dbReference>
<comment type="caution">
    <text evidence="5">The sequence shown here is derived from an EMBL/GenBank/DDBJ whole genome shotgun (WGS) entry which is preliminary data.</text>
</comment>
<name>A0A840UY71_9BACT</name>
<organism evidence="5 6">
    <name type="scientific">Desulfoprunum benzoelyticum</name>
    <dbReference type="NCBI Taxonomy" id="1506996"/>
    <lineage>
        <taxon>Bacteria</taxon>
        <taxon>Pseudomonadati</taxon>
        <taxon>Thermodesulfobacteriota</taxon>
        <taxon>Desulfobulbia</taxon>
        <taxon>Desulfobulbales</taxon>
        <taxon>Desulfobulbaceae</taxon>
        <taxon>Desulfoprunum</taxon>
    </lineage>
</organism>
<sequence length="1049" mass="112132">MKSIRLPIIVPAATCLSLLSAGPAFALDMEYYTYGGFNPITQAFTKIALIFSDSGYQGLLFVVMVLGLIAGVSAWLARAATGAKVIPLVWAVPVLFGAVLYLALFVPKGNITVYDPVLNRFQTIGQVPDAVVFTAGFLNKIERGMVDIIDTAAAPDAQFSSTAGGIGFKALESVKGSAPKNNYARTSMIRYVKDCVTFELLRPGTTLSLDDLRNNTSDFLGDLSAAVNPAVYTVYYDATHPEGSNVTCTDAWNSLQPIYANPTNYDEAIKKVCSKAYFDPSNAVELNTCKALLTSTLNFTTGTATTPEKIIQQRQIAEILYNFYFQDDYETSMLMESNRKITSTGLGIGLTMNEWIPIIRAVMTAIAIGVIPFLVLFLFTPVVGKAVSVMFGFFVFLTTWGITDAVIHGAAMDYASYAFEDMRQSSLGVYAMAAFPTISIKLLSMFGVIRSAGIMLASFFSMMLIRFGGHALAMLAGNLSRIVQSAGAQAGQLLTPEGTSAAMNQQVRAAGLLAGMPEHRFSNMAAAQAWNTHRSVGGYTAAMNTKNSLQESGQIPPGTSDSEMATMMASARVSAGTGSGPVEVSTGPDGSTTRTKSETVNPDGSTTVTTTGAGGEGVAVDTMAEGRAAYSVDSSGNHHTTHAAVNGLNPVTVGAMAQQQQIVAASNSLGKSQNWQLAMDAAKRASLSSSEASAFTTRIDNATRENWQRAMSDKSSFVHSMSEDVRTQFQSSVGAGFKRIFSSGGQLTVVGNNGESVNFNVSEETAKAFENTAAQVRSESLQQTLQDSKSLDYMTKLAKQIGATEAYSYLNDAREMRSSTESYGADLTTALVRNYAIERYGDESPENIRRTISDFNHFLTQQGSQGVDNMKAIVTGFVSGNGYGWGSTADTVGSTIAGTKNRVQDQKFKQDIGMAASVAGSKTYGIKDGTLAKPHSDIPMDNPNAPSVTDPAHDIRNRNRIEESGQGGIHTTAGDLMKDMAGLNQGAPPRPTHDFYRNPTFYYEGNLVEPQKQDGGIVLPSGRVIHGDAASSPPTNDEDFWKGSVFEKK</sequence>
<evidence type="ECO:0000256" key="3">
    <source>
        <dbReference type="SAM" id="SignalP"/>
    </source>
</evidence>
<feature type="transmembrane region" description="Helical" evidence="2">
    <location>
        <begin position="56"/>
        <end position="76"/>
    </location>
</feature>
<proteinExistence type="predicted"/>
<gene>
    <name evidence="5" type="ORF">HNQ81_002139</name>
</gene>
<feature type="transmembrane region" description="Helical" evidence="2">
    <location>
        <begin position="358"/>
        <end position="379"/>
    </location>
</feature>
<keyword evidence="6" id="KW-1185">Reference proteome</keyword>
<protein>
    <submittedName>
        <fullName evidence="5">Conjugal transfer mating pair stabilization protein TraG</fullName>
    </submittedName>
</protein>
<feature type="signal peptide" evidence="3">
    <location>
        <begin position="1"/>
        <end position="26"/>
    </location>
</feature>
<feature type="compositionally biased region" description="Low complexity" evidence="1">
    <location>
        <begin position="599"/>
        <end position="611"/>
    </location>
</feature>
<feature type="domain" description="TraG N-terminal Proteobacteria" evidence="4">
    <location>
        <begin position="30"/>
        <end position="486"/>
    </location>
</feature>
<keyword evidence="3" id="KW-0732">Signal</keyword>
<feature type="transmembrane region" description="Helical" evidence="2">
    <location>
        <begin position="456"/>
        <end position="476"/>
    </location>
</feature>
<accession>A0A840UY71</accession>
<dbReference type="Pfam" id="PF07916">
    <property type="entry name" value="TraG_N"/>
    <property type="match status" value="1"/>
</dbReference>
<feature type="transmembrane region" description="Helical" evidence="2">
    <location>
        <begin position="427"/>
        <end position="449"/>
    </location>
</feature>
<feature type="chain" id="PRO_5032294478" evidence="3">
    <location>
        <begin position="27"/>
        <end position="1049"/>
    </location>
</feature>
<feature type="region of interest" description="Disordered" evidence="1">
    <location>
        <begin position="1026"/>
        <end position="1049"/>
    </location>
</feature>
<feature type="region of interest" description="Disordered" evidence="1">
    <location>
        <begin position="573"/>
        <end position="616"/>
    </location>
</feature>
<evidence type="ECO:0000259" key="4">
    <source>
        <dbReference type="Pfam" id="PF07916"/>
    </source>
</evidence>
<evidence type="ECO:0000313" key="6">
    <source>
        <dbReference type="Proteomes" id="UP000539642"/>
    </source>
</evidence>
<dbReference type="InterPro" id="IPR012931">
    <property type="entry name" value="TraG_N_Proteobacteria"/>
</dbReference>
<feature type="transmembrane region" description="Helical" evidence="2">
    <location>
        <begin position="88"/>
        <end position="106"/>
    </location>
</feature>
<evidence type="ECO:0000256" key="2">
    <source>
        <dbReference type="SAM" id="Phobius"/>
    </source>
</evidence>
<keyword evidence="2" id="KW-1133">Transmembrane helix</keyword>
<dbReference type="Proteomes" id="UP000539642">
    <property type="component" value="Unassembled WGS sequence"/>
</dbReference>
<feature type="transmembrane region" description="Helical" evidence="2">
    <location>
        <begin position="386"/>
        <end position="407"/>
    </location>
</feature>
<evidence type="ECO:0000313" key="5">
    <source>
        <dbReference type="EMBL" id="MBB5348404.1"/>
    </source>
</evidence>
<reference evidence="5 6" key="1">
    <citation type="submission" date="2020-08" db="EMBL/GenBank/DDBJ databases">
        <title>Genomic Encyclopedia of Type Strains, Phase IV (KMG-IV): sequencing the most valuable type-strain genomes for metagenomic binning, comparative biology and taxonomic classification.</title>
        <authorList>
            <person name="Goeker M."/>
        </authorList>
    </citation>
    <scope>NUCLEOTIDE SEQUENCE [LARGE SCALE GENOMIC DNA]</scope>
    <source>
        <strain evidence="5 6">DSM 28570</strain>
    </source>
</reference>
<evidence type="ECO:0000256" key="1">
    <source>
        <dbReference type="SAM" id="MobiDB-lite"/>
    </source>
</evidence>
<feature type="compositionally biased region" description="Basic and acidic residues" evidence="1">
    <location>
        <begin position="1039"/>
        <end position="1049"/>
    </location>
</feature>
<dbReference type="EMBL" id="JACHEO010000011">
    <property type="protein sequence ID" value="MBB5348404.1"/>
    <property type="molecule type" value="Genomic_DNA"/>
</dbReference>
<dbReference type="AlphaFoldDB" id="A0A840UY71"/>
<keyword evidence="2" id="KW-0812">Transmembrane</keyword>